<dbReference type="NCBIfam" id="TIGR03781">
    <property type="entry name" value="Bac_Flav_CT_K"/>
    <property type="match status" value="1"/>
</dbReference>
<accession>A0A2T0S335</accession>
<dbReference type="EMBL" id="PVTE01000031">
    <property type="protein sequence ID" value="PRY27820.1"/>
    <property type="molecule type" value="Genomic_DNA"/>
</dbReference>
<dbReference type="RefSeq" id="WP_106140433.1">
    <property type="nucleotide sequence ID" value="NZ_PVTE01000031.1"/>
</dbReference>
<evidence type="ECO:0000256" key="1">
    <source>
        <dbReference type="SAM" id="Phobius"/>
    </source>
</evidence>
<keyword evidence="1" id="KW-0472">Membrane</keyword>
<name>A0A2T0S335_9BACT</name>
<proteinExistence type="predicted"/>
<reference evidence="2 3" key="1">
    <citation type="submission" date="2018-03" db="EMBL/GenBank/DDBJ databases">
        <title>Genomic Encyclopedia of Archaeal and Bacterial Type Strains, Phase II (KMG-II): from individual species to whole genera.</title>
        <authorList>
            <person name="Goeker M."/>
        </authorList>
    </citation>
    <scope>NUCLEOTIDE SEQUENCE [LARGE SCALE GENOMIC DNA]</scope>
    <source>
        <strain evidence="2 3">DSM 28354</strain>
    </source>
</reference>
<sequence length="222" mass="25420">MNANYFRTLGSVESSFKLLRIVMLSIIVAVLLFAAVIAYWAFNSVEASRQRVYVMDNGKSIMLALAQDHNINRPAEAKDHVRSFLKLLFELEPDEKQIDASIEQATYLGNKASVVRLYTDLKEKGYYNQLIQGDVHQKVEIELSGIQVQMDQSPYYFRAKGRQVLIRSTNVTVRNLDVEGYLIDVARTDNNPHGFMVERFKVLDNRDIETIDRAPDSDKLNL</sequence>
<organism evidence="2 3">
    <name type="scientific">Spirosoma oryzae</name>
    <dbReference type="NCBI Taxonomy" id="1469603"/>
    <lineage>
        <taxon>Bacteria</taxon>
        <taxon>Pseudomonadati</taxon>
        <taxon>Bacteroidota</taxon>
        <taxon>Cytophagia</taxon>
        <taxon>Cytophagales</taxon>
        <taxon>Cytophagaceae</taxon>
        <taxon>Spirosoma</taxon>
    </lineage>
</organism>
<keyword evidence="1" id="KW-0812">Transmembrane</keyword>
<dbReference type="Proteomes" id="UP000238375">
    <property type="component" value="Unassembled WGS sequence"/>
</dbReference>
<keyword evidence="1" id="KW-1133">Transmembrane helix</keyword>
<feature type="transmembrane region" description="Helical" evidence="1">
    <location>
        <begin position="21"/>
        <end position="42"/>
    </location>
</feature>
<comment type="caution">
    <text evidence="2">The sequence shown here is derived from an EMBL/GenBank/DDBJ whole genome shotgun (WGS) entry which is preliminary data.</text>
</comment>
<dbReference type="AlphaFoldDB" id="A0A2T0S335"/>
<dbReference type="OrthoDB" id="1039148at2"/>
<dbReference type="InterPro" id="IPR022276">
    <property type="entry name" value="Conjug_transposon_TraK"/>
</dbReference>
<keyword evidence="3" id="KW-1185">Reference proteome</keyword>
<protein>
    <submittedName>
        <fullName evidence="2">Conjugative transposon TraK protein</fullName>
    </submittedName>
</protein>
<evidence type="ECO:0000313" key="3">
    <source>
        <dbReference type="Proteomes" id="UP000238375"/>
    </source>
</evidence>
<evidence type="ECO:0000313" key="2">
    <source>
        <dbReference type="EMBL" id="PRY27820.1"/>
    </source>
</evidence>
<gene>
    <name evidence="2" type="ORF">CLV58_13138</name>
</gene>